<dbReference type="InterPro" id="IPR019660">
    <property type="entry name" value="Put_sensory_transdc_reg_YbjN"/>
</dbReference>
<dbReference type="AlphaFoldDB" id="A0A3A9KDE2"/>
<sequence>MPKFYIDKNLAISILKSHPTIYLFNEFITVMKLLKKLKSLLKRADAKRSNKNAQSITEHQSDTKQPITDHIIQYLKRHGWQYEARSNDGTITPQIHHLIILFSYTKYQWSCVFRINETSQLVSIFGILPEVVPDSHFAMMLMAIAKANLSIPFGSIELDPTDGEVHAKVSLDAEFTPLSDNALGVHLQGVASLTELAQRLYDDVLYEADPSPIITDYLQHPTDAHTKDLLDQYFEPTDQYQ</sequence>
<dbReference type="RefSeq" id="WP_003659196.1">
    <property type="nucleotide sequence ID" value="NZ_CP008804.1"/>
</dbReference>
<dbReference type="Proteomes" id="UP000280228">
    <property type="component" value="Chromosome"/>
</dbReference>
<dbReference type="OMA" id="TDRENDW"/>
<protein>
    <submittedName>
        <fullName evidence="1">Bacterial sensory transduction regulator family protein</fullName>
    </submittedName>
</protein>
<organism evidence="1 2">
    <name type="scientific">Moraxella catarrhalis</name>
    <name type="common">Branhamella catarrhalis</name>
    <dbReference type="NCBI Taxonomy" id="480"/>
    <lineage>
        <taxon>Bacteria</taxon>
        <taxon>Pseudomonadati</taxon>
        <taxon>Pseudomonadota</taxon>
        <taxon>Gammaproteobacteria</taxon>
        <taxon>Moraxellales</taxon>
        <taxon>Moraxellaceae</taxon>
        <taxon>Moraxella</taxon>
    </lineage>
</organism>
<gene>
    <name evidence="1" type="ORF">EJK53_0551</name>
</gene>
<proteinExistence type="predicted"/>
<evidence type="ECO:0000313" key="1">
    <source>
        <dbReference type="EMBL" id="AZQ93335.1"/>
    </source>
</evidence>
<dbReference type="Pfam" id="PF10722">
    <property type="entry name" value="YbjN"/>
    <property type="match status" value="1"/>
</dbReference>
<evidence type="ECO:0000313" key="2">
    <source>
        <dbReference type="Proteomes" id="UP000280228"/>
    </source>
</evidence>
<name>A0A3A9KDE2_MORCA</name>
<reference evidence="1 2" key="1">
    <citation type="submission" date="2018-12" db="EMBL/GenBank/DDBJ databases">
        <title>Persistence of Moraxella catarrhalis in Chronic Obstructive Pulmonary Disease and Regulation of the Hag/MID Adhesin.</title>
        <authorList>
            <person name="Murphy T."/>
            <person name="Zhao X."/>
            <person name="Vyas G."/>
            <person name="Aluvathingal J."/>
            <person name="Nadendla S."/>
            <person name="Tallon L."/>
            <person name="Tettelin H."/>
        </authorList>
    </citation>
    <scope>NUCLEOTIDE SEQUENCE [LARGE SCALE GENOMIC DNA]</scope>
    <source>
        <strain evidence="1 2">46P58B1</strain>
    </source>
</reference>
<accession>A0A3A9KDE2</accession>
<dbReference type="EMBL" id="CP034662">
    <property type="protein sequence ID" value="AZQ93335.1"/>
    <property type="molecule type" value="Genomic_DNA"/>
</dbReference>